<reference evidence="2" key="1">
    <citation type="submission" date="2019-09" db="EMBL/GenBank/DDBJ databases">
        <authorList>
            <person name="Li J."/>
        </authorList>
    </citation>
    <scope>NUCLEOTIDE SEQUENCE [LARGE SCALE GENOMIC DNA]</scope>
    <source>
        <strain evidence="2">JCM 14732</strain>
    </source>
</reference>
<keyword evidence="1" id="KW-0812">Transmembrane</keyword>
<evidence type="ECO:0008006" key="4">
    <source>
        <dbReference type="Google" id="ProtNLM"/>
    </source>
</evidence>
<dbReference type="EMBL" id="SDPQ02000002">
    <property type="protein sequence ID" value="KAA1397270.1"/>
    <property type="molecule type" value="Genomic_DNA"/>
</dbReference>
<gene>
    <name evidence="2" type="ORF">ESP70_007700</name>
</gene>
<dbReference type="OrthoDB" id="4838646at2"/>
<dbReference type="RefSeq" id="WP_149688753.1">
    <property type="nucleotide sequence ID" value="NZ_SDPQ02000002.1"/>
</dbReference>
<comment type="caution">
    <text evidence="2">The sequence shown here is derived from an EMBL/GenBank/DDBJ whole genome shotgun (WGS) entry which is preliminary data.</text>
</comment>
<protein>
    <recommendedName>
        <fullName evidence="4">Integral membrane protein</fullName>
    </recommendedName>
</protein>
<feature type="transmembrane region" description="Helical" evidence="1">
    <location>
        <begin position="63"/>
        <end position="84"/>
    </location>
</feature>
<keyword evidence="1" id="KW-0472">Membrane</keyword>
<accession>A0A5M4FDJ9</accession>
<keyword evidence="3" id="KW-1185">Reference proteome</keyword>
<name>A0A5M4FDJ9_9ACTN</name>
<keyword evidence="1" id="KW-1133">Transmembrane helix</keyword>
<evidence type="ECO:0000313" key="3">
    <source>
        <dbReference type="Proteomes" id="UP000380867"/>
    </source>
</evidence>
<organism evidence="2 3">
    <name type="scientific">Aeromicrobium ginsengisoli</name>
    <dbReference type="NCBI Taxonomy" id="363867"/>
    <lineage>
        <taxon>Bacteria</taxon>
        <taxon>Bacillati</taxon>
        <taxon>Actinomycetota</taxon>
        <taxon>Actinomycetes</taxon>
        <taxon>Propionibacteriales</taxon>
        <taxon>Nocardioidaceae</taxon>
        <taxon>Aeromicrobium</taxon>
    </lineage>
</organism>
<evidence type="ECO:0000256" key="1">
    <source>
        <dbReference type="SAM" id="Phobius"/>
    </source>
</evidence>
<sequence>MIAIVTILLAFPLGFFLRSHLAANLAYAIAYLWAFVFQGLYLTRMWVGGDDSAFPKDPDTIPVGYGLVCCAIFAVGFGLVALGHRVASRRRSRMPAVA</sequence>
<evidence type="ECO:0000313" key="2">
    <source>
        <dbReference type="EMBL" id="KAA1397270.1"/>
    </source>
</evidence>
<dbReference type="AlphaFoldDB" id="A0A5M4FDJ9"/>
<proteinExistence type="predicted"/>
<dbReference type="Proteomes" id="UP000380867">
    <property type="component" value="Unassembled WGS sequence"/>
</dbReference>